<feature type="domain" description="AB hydrolase-1" evidence="1">
    <location>
        <begin position="4"/>
        <end position="228"/>
    </location>
</feature>
<dbReference type="Proteomes" id="UP000257131">
    <property type="component" value="Unassembled WGS sequence"/>
</dbReference>
<evidence type="ECO:0000313" key="3">
    <source>
        <dbReference type="Proteomes" id="UP000257131"/>
    </source>
</evidence>
<evidence type="ECO:0000313" key="2">
    <source>
        <dbReference type="EMBL" id="REC58568.1"/>
    </source>
</evidence>
<proteinExistence type="predicted"/>
<keyword evidence="3" id="KW-1185">Reference proteome</keyword>
<protein>
    <submittedName>
        <fullName evidence="2">Alpha/beta fold hydrolase</fullName>
    </submittedName>
</protein>
<dbReference type="PANTHER" id="PTHR10992">
    <property type="entry name" value="METHYLESTERASE FAMILY MEMBER"/>
    <property type="match status" value="1"/>
</dbReference>
<dbReference type="InterPro" id="IPR045889">
    <property type="entry name" value="MES/HNL"/>
</dbReference>
<comment type="caution">
    <text evidence="2">The sequence shown here is derived from an EMBL/GenBank/DDBJ whole genome shotgun (WGS) entry which is preliminary data.</text>
</comment>
<dbReference type="RefSeq" id="WP_115978398.1">
    <property type="nucleotide sequence ID" value="NZ_QOHR01000002.1"/>
</dbReference>
<name>A0A3D9BYJ5_9RHOB</name>
<dbReference type="Pfam" id="PF12697">
    <property type="entry name" value="Abhydrolase_6"/>
    <property type="match status" value="1"/>
</dbReference>
<dbReference type="EMBL" id="QOHR01000002">
    <property type="protein sequence ID" value="REC58568.1"/>
    <property type="molecule type" value="Genomic_DNA"/>
</dbReference>
<dbReference type="GO" id="GO:0080032">
    <property type="term" value="F:methyl jasmonate esterase activity"/>
    <property type="evidence" value="ECO:0007669"/>
    <property type="project" value="TreeGrafter"/>
</dbReference>
<dbReference type="Gene3D" id="3.40.50.1820">
    <property type="entry name" value="alpha/beta hydrolase"/>
    <property type="match status" value="1"/>
</dbReference>
<dbReference type="AlphaFoldDB" id="A0A3D9BYJ5"/>
<sequence length="237" mass="25262">MAEVLLIHGSCHGAWCWRDLIPALAARGHAARAIDLPGHGEDATPPGEVTLDAYAEAILSAIDAPVVLVGHSMAGFPITAAAEKAPEKIARLVYLCAYVPAGGVSLVEMRRAAPRQPLLPALERSADGASFSVRPEMAPEVFYHDCPEAAVAHAVPRLCTQPVAPQATPLAVTERSRALPRDYILCTDDRTIPPEHQATMTADWPADRVHEMATGHSPFFADPAGLARRLDYIAEGS</sequence>
<evidence type="ECO:0000259" key="1">
    <source>
        <dbReference type="Pfam" id="PF12697"/>
    </source>
</evidence>
<dbReference type="PANTHER" id="PTHR10992:SF1086">
    <property type="entry name" value="AB HYDROLASE-1 DOMAIN-CONTAINING PROTEIN"/>
    <property type="match status" value="1"/>
</dbReference>
<reference evidence="2 3" key="1">
    <citation type="journal article" date="2017" name="Int. J. Syst. Evol. Microbiol.">
        <title>Rhodosalinus sediminis gen. nov., sp. nov., isolated from marine saltern.</title>
        <authorList>
            <person name="Guo L.Y."/>
            <person name="Ling S.K."/>
            <person name="Li C.M."/>
            <person name="Chen G.J."/>
            <person name="Du Z.J."/>
        </authorList>
    </citation>
    <scope>NUCLEOTIDE SEQUENCE [LARGE SCALE GENOMIC DNA]</scope>
    <source>
        <strain evidence="2 3">WDN1C137</strain>
    </source>
</reference>
<keyword evidence="2" id="KW-0378">Hydrolase</keyword>
<dbReference type="GO" id="GO:0080030">
    <property type="term" value="F:methyl indole-3-acetate esterase activity"/>
    <property type="evidence" value="ECO:0007669"/>
    <property type="project" value="TreeGrafter"/>
</dbReference>
<accession>A0A3D9BYJ5</accession>
<dbReference type="SUPFAM" id="SSF53474">
    <property type="entry name" value="alpha/beta-Hydrolases"/>
    <property type="match status" value="1"/>
</dbReference>
<dbReference type="InterPro" id="IPR000073">
    <property type="entry name" value="AB_hydrolase_1"/>
</dbReference>
<gene>
    <name evidence="2" type="ORF">DRV84_03125</name>
</gene>
<dbReference type="InterPro" id="IPR029058">
    <property type="entry name" value="AB_hydrolase_fold"/>
</dbReference>
<organism evidence="2 3">
    <name type="scientific">Rhodosalinus sediminis</name>
    <dbReference type="NCBI Taxonomy" id="1940533"/>
    <lineage>
        <taxon>Bacteria</taxon>
        <taxon>Pseudomonadati</taxon>
        <taxon>Pseudomonadota</taxon>
        <taxon>Alphaproteobacteria</taxon>
        <taxon>Rhodobacterales</taxon>
        <taxon>Paracoccaceae</taxon>
        <taxon>Rhodosalinus</taxon>
    </lineage>
</organism>
<dbReference type="OrthoDB" id="9814966at2"/>